<keyword evidence="3" id="KW-1185">Reference proteome</keyword>
<organism evidence="2 3">
    <name type="scientific">Owenia fusiformis</name>
    <name type="common">Polychaete worm</name>
    <dbReference type="NCBI Taxonomy" id="6347"/>
    <lineage>
        <taxon>Eukaryota</taxon>
        <taxon>Metazoa</taxon>
        <taxon>Spiralia</taxon>
        <taxon>Lophotrochozoa</taxon>
        <taxon>Annelida</taxon>
        <taxon>Polychaeta</taxon>
        <taxon>Sedentaria</taxon>
        <taxon>Canalipalpata</taxon>
        <taxon>Sabellida</taxon>
        <taxon>Oweniida</taxon>
        <taxon>Oweniidae</taxon>
        <taxon>Owenia</taxon>
    </lineage>
</organism>
<gene>
    <name evidence="2" type="ORF">OFUS_LOCUS12485</name>
</gene>
<dbReference type="Proteomes" id="UP000749559">
    <property type="component" value="Unassembled WGS sequence"/>
</dbReference>
<evidence type="ECO:0000256" key="1">
    <source>
        <dbReference type="SAM" id="MobiDB-lite"/>
    </source>
</evidence>
<reference evidence="2" key="1">
    <citation type="submission" date="2022-03" db="EMBL/GenBank/DDBJ databases">
        <authorList>
            <person name="Martin C."/>
        </authorList>
    </citation>
    <scope>NUCLEOTIDE SEQUENCE</scope>
</reference>
<feature type="compositionally biased region" description="Basic and acidic residues" evidence="1">
    <location>
        <begin position="57"/>
        <end position="72"/>
    </location>
</feature>
<protein>
    <submittedName>
        <fullName evidence="2">Uncharacterized protein</fullName>
    </submittedName>
</protein>
<dbReference type="OrthoDB" id="6130753at2759"/>
<feature type="region of interest" description="Disordered" evidence="1">
    <location>
        <begin position="43"/>
        <end position="72"/>
    </location>
</feature>
<comment type="caution">
    <text evidence="2">The sequence shown here is derived from an EMBL/GenBank/DDBJ whole genome shotgun (WGS) entry which is preliminary data.</text>
</comment>
<evidence type="ECO:0000313" key="3">
    <source>
        <dbReference type="Proteomes" id="UP000749559"/>
    </source>
</evidence>
<evidence type="ECO:0000313" key="2">
    <source>
        <dbReference type="EMBL" id="CAH1786629.1"/>
    </source>
</evidence>
<sequence>MDYDDFFKIPYESTGQADPKPFNLHSPDKEAVASDVETEFGFDKRDAYTPYESSIESESHRDSHKDKTPLDRFRFKRKASLSSDGDDLRDPTKFEIWSRVWIPKKRYNMRKMIDESAELEFSKPKAVPSQVRATPNNNNNMIGGAASRYMASRRRSSLASIQSTPSHVFTNQLAHVSEEVVAPVARRRAVDSSDLRTCALLQTQLKNVRHYPE</sequence>
<feature type="region of interest" description="Disordered" evidence="1">
    <location>
        <begin position="1"/>
        <end position="27"/>
    </location>
</feature>
<name>A0A8J1TYW8_OWEFU</name>
<accession>A0A8J1TYW8</accession>
<dbReference type="AlphaFoldDB" id="A0A8J1TYW8"/>
<proteinExistence type="predicted"/>
<dbReference type="EMBL" id="CAIIXF020000006">
    <property type="protein sequence ID" value="CAH1786629.1"/>
    <property type="molecule type" value="Genomic_DNA"/>
</dbReference>